<dbReference type="InterPro" id="IPR051825">
    <property type="entry name" value="SRCIN1"/>
</dbReference>
<feature type="compositionally biased region" description="Pro residues" evidence="1">
    <location>
        <begin position="1032"/>
        <end position="1043"/>
    </location>
</feature>
<feature type="compositionally biased region" description="Low complexity" evidence="1">
    <location>
        <begin position="1170"/>
        <end position="1187"/>
    </location>
</feature>
<feature type="compositionally biased region" description="Gly residues" evidence="1">
    <location>
        <begin position="2032"/>
        <end position="2044"/>
    </location>
</feature>
<feature type="region of interest" description="Disordered" evidence="1">
    <location>
        <begin position="317"/>
        <end position="386"/>
    </location>
</feature>
<feature type="compositionally biased region" description="Pro residues" evidence="1">
    <location>
        <begin position="1242"/>
        <end position="1256"/>
    </location>
</feature>
<feature type="compositionally biased region" description="Gly residues" evidence="1">
    <location>
        <begin position="524"/>
        <end position="534"/>
    </location>
</feature>
<feature type="region of interest" description="Disordered" evidence="1">
    <location>
        <begin position="636"/>
        <end position="667"/>
    </location>
</feature>
<accession>A0AAJ7SN34</accession>
<proteinExistence type="predicted"/>
<keyword evidence="2" id="KW-1185">Reference proteome</keyword>
<feature type="region of interest" description="Disordered" evidence="1">
    <location>
        <begin position="1754"/>
        <end position="1802"/>
    </location>
</feature>
<feature type="compositionally biased region" description="Basic and acidic residues" evidence="1">
    <location>
        <begin position="64"/>
        <end position="84"/>
    </location>
</feature>
<feature type="compositionally biased region" description="Low complexity" evidence="1">
    <location>
        <begin position="1340"/>
        <end position="1357"/>
    </location>
</feature>
<feature type="region of interest" description="Disordered" evidence="1">
    <location>
        <begin position="472"/>
        <end position="508"/>
    </location>
</feature>
<sequence length="2262" mass="234364">MSVARHSGMPSGGRQTQSRAGDRTSSGAAASSSAASAAAVSEGVVLRRPLLLSRDEVLSAAPRNGRERGGTRLERPVSRRHTVDGARLNDADAAVGHASGTPGPPRLTATVPHALRSGAPPRNHERGLYGSYRHLHSHTAPAPVSSTKGVMYPASPDMADYGAYPSAHSQEVTSEADGPRGFTRGSKQRASLPVIRSTNQSKDKPLGMLYLQYGGEMRQTVMPNSVTTMDTVRALFVKAFPTALTMALLTSPDAIVFVGDHKQSSFNQLNDIVGEVRDQAVLKLVFMEPAQAVYGAPRPSNGDMRDETLWRVTPAAANPGYASPALPSPSKRHSGYGPSPGPPGGTWEWGNAGPSGVGPGGRGSPSPAPRHHLQQPPPPASPVSPGAILERRDVRPDEDLRNRNVVLVRNEGLRSDPVLLGYYADAGGSVGSSARQSLASNASYTSEQQYQAAAARAVATGGYYEQGYARGTGSMRRSDSARDGGGGGVLAYASPGPARSRTPPASLHSLHGYTVVPIELDGGGRGSTVDGGRGPAAAAASASLQRGTPTPSSTATTPPSGDSWGYGRWERSPSGNSTSTLASDRESREKMESMERKVTMLMELLQRTMGPEALEDALSRCGAEDARLRAAGIGGAGGGASGTPAPACPTSNACTQTDSSEGDRDPDSLRSVAWRLKETVGQLRTDVNQLRHMQMSHKLAWQTVSLATARQVLGRATEAARRSAADHGDGAQARLQRQQLEESRGHFVGRQHAVQRQLSELEGGVQQLQRELSSTGGGDGGRAALAALDESVGALRHVGEGVSELQAQFSVLQMHLRSLLRAEVEAVKFLNDEPHQLEGLHRRCHVINEAIGLLRRAVAEGVPVSSLELPRWEREPVPAEGGPDATEPPGDAASPQPRAVPRHHKPAAEEGRNPAAGTAAATSAVATAVTATTVTLAMASPGSRNQEVTSAAPGGASKEGHPVSRVTRGVKSSRQQQQQQQQQQQEEQQEEPRTMPPHGGDRPDGRGRSAAKQHLEAAPRSRGAQHREGPPREGPPPPLPPTPKQHRDGGAAHVISSGAAVATTAATATATSTATLEIVNRSVTLDELERELEERRASRSHFSERDFNRVLNEAENTMALMSPVGDGRAPPAPWDQQGDDGQQQQQKQQQQKQQQQQARPREGLGTGPLQAQAREGPAAPAGAVAPAHAREEAAPEEPVAASAVSEAQAAPPARARGTAPEVGGRPGAGPPATDDAVVTSPPESPGAPPRPPPPSAAPTAPSPSVAPEATSSGSPSATADGQEEEGDPPTPPPRGPQSFSFGLTTGRSGEVILTSRKESTKSPAPPTKSDAEANASAAEVSRLVPPTTPSSSLPPSVNRTPRPPVVASAFDSEDDEEEEEERILAELQAFQRSPAPVRLSANTVAMAAEACEVFDVGAEREVLTDSTSYLQQSYYVPYFYCTLTEPWDRAAAHLFIDEEGADACRGIGGGPGLPCSEDLRVISPTGEEMMVHSCKFTFPQVPGESQDDACTIVYYERSPELPGTAEVTGSGPHERPARPPSGSEQPEEGRKRRAHPSEGLAAAKRSVTFSPQIQTQMDEPAGRPLAEPRATAEDASAVPPASGGGTSAGNGAAREGAGAVVAALEPGFPQGPVGAGLPAGATRETFTQSSARDGQQSTVTVYQQSGVLDRGAQAPKTITIRYIEEITSETVPPGGGGGGGGGEEEGADGVVKEKLAFLIRESHVQAMSHEQAAQIVSGAGDEVTSLMVTNKAGPGAGAGHGGGGRDGADAATGGGGGSGAAAPGYAHGEAQTSETSQTTYHSKKQPIIVIFDEPMDIRAAYKRLSTIFEESDLDRMEQDWQSQGNSSPSQRNSTAEREAEFSDVEISPMPESAQEHAGGAAPWDDAEAARRGAARGGWGAGATAPTKGKHGAGDKDGKTASSSKFRIRFPRKQLAALTSALRSGTRSGKKTLELVPDGDERPDREQATQAPPPSAAAQGREAPGPEGDSSRAALVGSEQRGSRVVAKAASASAAVPPQGPQVGVAGDDDGGGGDGGDGGGGGSGKGEEEEGMSIERTEEIRQNTYRSLDSLEETIRELETTIKEISVPKTPPPVDDKAAAVAAAASPQQITEERPREEKLKTSVKKTSVKSKPPLLPKPSLSADQLLQGPPGTSPNAVTPVTPTGGGVGGGGHPSAHAPRDPGVPRQAGLADGAQQQNGKSPADAGDPNAPLQGHKAIRVFHSFRHTGRTTSSSSSSSSSGSSGSGGGTSGSGGVGSQGQHK</sequence>
<protein>
    <submittedName>
        <fullName evidence="3">SRC kinase signaling inhibitor 1</fullName>
    </submittedName>
</protein>
<feature type="compositionally biased region" description="Basic residues" evidence="1">
    <location>
        <begin position="2216"/>
        <end position="2228"/>
    </location>
</feature>
<feature type="compositionally biased region" description="Polar residues" evidence="1">
    <location>
        <begin position="649"/>
        <end position="659"/>
    </location>
</feature>
<dbReference type="RefSeq" id="XP_032802498.1">
    <property type="nucleotide sequence ID" value="XM_032946607.1"/>
</dbReference>
<feature type="compositionally biased region" description="Gly residues" evidence="1">
    <location>
        <begin position="2243"/>
        <end position="2262"/>
    </location>
</feature>
<dbReference type="PANTHER" id="PTHR22741">
    <property type="entry name" value="P140CAP/SNIP-RELATED"/>
    <property type="match status" value="1"/>
</dbReference>
<feature type="region of interest" description="Disordered" evidence="1">
    <location>
        <begin position="1835"/>
        <end position="2068"/>
    </location>
</feature>
<feature type="compositionally biased region" description="Gly residues" evidence="1">
    <location>
        <begin position="353"/>
        <end position="363"/>
    </location>
</feature>
<feature type="compositionally biased region" description="Gly residues" evidence="1">
    <location>
        <begin position="1754"/>
        <end position="1765"/>
    </location>
</feature>
<feature type="compositionally biased region" description="Polar residues" evidence="1">
    <location>
        <begin position="1790"/>
        <end position="1800"/>
    </location>
</feature>
<dbReference type="PANTHER" id="PTHR22741:SF10">
    <property type="entry name" value="COILED-COIL DOMAIN-CONTAINING PROTEIN CG32809"/>
    <property type="match status" value="1"/>
</dbReference>
<feature type="region of interest" description="Disordered" evidence="1">
    <location>
        <begin position="61"/>
        <end position="84"/>
    </location>
</feature>
<dbReference type="CTD" id="80725"/>
<feature type="compositionally biased region" description="Basic and acidic residues" evidence="1">
    <location>
        <begin position="583"/>
        <end position="594"/>
    </location>
</feature>
<feature type="compositionally biased region" description="Low complexity" evidence="1">
    <location>
        <begin position="1139"/>
        <end position="1157"/>
    </location>
</feature>
<feature type="compositionally biased region" description="Low complexity" evidence="1">
    <location>
        <begin position="2229"/>
        <end position="2242"/>
    </location>
</feature>
<dbReference type="GO" id="GO:0005737">
    <property type="term" value="C:cytoplasm"/>
    <property type="evidence" value="ECO:0007669"/>
    <property type="project" value="TreeGrafter"/>
</dbReference>
<feature type="compositionally biased region" description="Polar residues" evidence="1">
    <location>
        <begin position="573"/>
        <end position="582"/>
    </location>
</feature>
<feature type="region of interest" description="Disordered" evidence="1">
    <location>
        <begin position="524"/>
        <end position="594"/>
    </location>
</feature>
<feature type="region of interest" description="Disordered" evidence="1">
    <location>
        <begin position="1521"/>
        <end position="1612"/>
    </location>
</feature>
<gene>
    <name evidence="3" type="primary">SRCIN1</name>
</gene>
<feature type="region of interest" description="Disordered" evidence="1">
    <location>
        <begin position="2081"/>
        <end position="2262"/>
    </location>
</feature>
<feature type="compositionally biased region" description="Low complexity" evidence="1">
    <location>
        <begin position="536"/>
        <end position="560"/>
    </location>
</feature>
<evidence type="ECO:0000313" key="2">
    <source>
        <dbReference type="Proteomes" id="UP001318040"/>
    </source>
</evidence>
<feature type="compositionally biased region" description="Low complexity" evidence="1">
    <location>
        <begin position="1196"/>
        <end position="1221"/>
    </location>
</feature>
<feature type="compositionally biased region" description="Low complexity" evidence="1">
    <location>
        <begin position="2002"/>
        <end position="2015"/>
    </location>
</feature>
<feature type="region of interest" description="Disordered" evidence="1">
    <location>
        <begin position="1121"/>
        <end position="1378"/>
    </location>
</feature>
<dbReference type="Proteomes" id="UP001318040">
    <property type="component" value="Chromosome 4"/>
</dbReference>
<feature type="compositionally biased region" description="Gly residues" evidence="1">
    <location>
        <begin position="2164"/>
        <end position="2173"/>
    </location>
</feature>
<feature type="compositionally biased region" description="Polar residues" evidence="1">
    <location>
        <begin position="1567"/>
        <end position="1577"/>
    </location>
</feature>
<feature type="compositionally biased region" description="Basic and acidic residues" evidence="1">
    <location>
        <begin position="999"/>
        <end position="1031"/>
    </location>
</feature>
<feature type="region of interest" description="Disordered" evidence="1">
    <location>
        <begin position="173"/>
        <end position="198"/>
    </location>
</feature>
<organism evidence="2 3">
    <name type="scientific">Petromyzon marinus</name>
    <name type="common">Sea lamprey</name>
    <dbReference type="NCBI Taxonomy" id="7757"/>
    <lineage>
        <taxon>Eukaryota</taxon>
        <taxon>Metazoa</taxon>
        <taxon>Chordata</taxon>
        <taxon>Craniata</taxon>
        <taxon>Vertebrata</taxon>
        <taxon>Cyclostomata</taxon>
        <taxon>Hyperoartia</taxon>
        <taxon>Petromyzontiformes</taxon>
        <taxon>Petromyzontidae</taxon>
        <taxon>Petromyzon</taxon>
    </lineage>
</organism>
<reference evidence="3" key="1">
    <citation type="submission" date="2025-08" db="UniProtKB">
        <authorList>
            <consortium name="RefSeq"/>
        </authorList>
    </citation>
    <scope>IDENTIFICATION</scope>
    <source>
        <tissue evidence="3">Sperm</tissue>
    </source>
</reference>
<evidence type="ECO:0000256" key="1">
    <source>
        <dbReference type="SAM" id="MobiDB-lite"/>
    </source>
</evidence>
<feature type="compositionally biased region" description="Polar residues" evidence="1">
    <location>
        <begin position="1839"/>
        <end position="1853"/>
    </location>
</feature>
<feature type="region of interest" description="Disordered" evidence="1">
    <location>
        <begin position="871"/>
        <end position="920"/>
    </location>
</feature>
<dbReference type="KEGG" id="pmrn:116938867"/>
<feature type="compositionally biased region" description="Basic and acidic residues" evidence="1">
    <location>
        <begin position="2111"/>
        <end position="2121"/>
    </location>
</feature>
<feature type="compositionally biased region" description="Low complexity" evidence="1">
    <location>
        <begin position="2130"/>
        <end position="2142"/>
    </location>
</feature>
<feature type="region of interest" description="Disordered" evidence="1">
    <location>
        <begin position="938"/>
        <end position="1050"/>
    </location>
</feature>
<feature type="compositionally biased region" description="Low complexity" evidence="1">
    <location>
        <begin position="25"/>
        <end position="40"/>
    </location>
</feature>
<feature type="compositionally biased region" description="Low complexity" evidence="1">
    <location>
        <begin position="1257"/>
        <end position="1272"/>
    </location>
</feature>
<evidence type="ECO:0000313" key="3">
    <source>
        <dbReference type="RefSeq" id="XP_032802498.1"/>
    </source>
</evidence>
<feature type="compositionally biased region" description="Low complexity" evidence="1">
    <location>
        <begin position="975"/>
        <end position="986"/>
    </location>
</feature>
<feature type="region of interest" description="Disordered" evidence="1">
    <location>
        <begin position="1"/>
        <end position="40"/>
    </location>
</feature>
<feature type="compositionally biased region" description="Polar residues" evidence="1">
    <location>
        <begin position="1297"/>
        <end position="1307"/>
    </location>
</feature>
<name>A0AAJ7SN34_PETMA</name>